<accession>A0A1H6JPQ5</accession>
<dbReference type="OrthoDB" id="269440at2"/>
<sequence>MAEATRTETGPLALVVFSGGFDRVHYALAIAAAALACNRPVTLFFTMEATRALARPGPDGRPGWAGLTAGPSGQSAFDHDEALRAKGIAGFEDLLAACVALGASVMVCEMGLRAIGLGLDALRDDVPLHPGGLVTFLTEIGGDGATMFI</sequence>
<dbReference type="EMBL" id="FNWO01000020">
    <property type="protein sequence ID" value="SEH64468.1"/>
    <property type="molecule type" value="Genomic_DNA"/>
</dbReference>
<dbReference type="AlphaFoldDB" id="A0A1H6JPQ5"/>
<proteinExistence type="predicted"/>
<dbReference type="PANTHER" id="PTHR34655:SF2">
    <property type="entry name" value="PEROXIREDOXIN FAMILY PROTEIN"/>
    <property type="match status" value="1"/>
</dbReference>
<evidence type="ECO:0000313" key="1">
    <source>
        <dbReference type="EMBL" id="SEH64468.1"/>
    </source>
</evidence>
<dbReference type="InterPro" id="IPR027396">
    <property type="entry name" value="DsrEFH-like"/>
</dbReference>
<dbReference type="RefSeq" id="WP_074770572.1">
    <property type="nucleotide sequence ID" value="NZ_FNWO01000020.1"/>
</dbReference>
<organism evidence="1 2">
    <name type="scientific">Magnetospirillum fulvum</name>
    <name type="common">Rhodospirillum fulvum</name>
    <dbReference type="NCBI Taxonomy" id="1082"/>
    <lineage>
        <taxon>Bacteria</taxon>
        <taxon>Pseudomonadati</taxon>
        <taxon>Pseudomonadota</taxon>
        <taxon>Alphaproteobacteria</taxon>
        <taxon>Rhodospirillales</taxon>
        <taxon>Rhodospirillaceae</taxon>
        <taxon>Magnetospirillum</taxon>
    </lineage>
</organism>
<dbReference type="PANTHER" id="PTHR34655">
    <property type="entry name" value="CONSERVED WITHIN P. AEROPHILUM"/>
    <property type="match status" value="1"/>
</dbReference>
<name>A0A1H6JPQ5_MAGFU</name>
<reference evidence="2" key="1">
    <citation type="submission" date="2016-10" db="EMBL/GenBank/DDBJ databases">
        <authorList>
            <person name="Varghese N."/>
            <person name="Submissions S."/>
        </authorList>
    </citation>
    <scope>NUCLEOTIDE SEQUENCE [LARGE SCALE GENOMIC DNA]</scope>
    <source>
        <strain evidence="2">DSM 13234</strain>
    </source>
</reference>
<gene>
    <name evidence="1" type="ORF">SAMN04244559_03290</name>
</gene>
<evidence type="ECO:0000313" key="2">
    <source>
        <dbReference type="Proteomes" id="UP000182983"/>
    </source>
</evidence>
<protein>
    <submittedName>
        <fullName evidence="1">Peroxiredoxin family protein</fullName>
    </submittedName>
</protein>
<keyword evidence="2" id="KW-1185">Reference proteome</keyword>
<dbReference type="Gene3D" id="3.40.1260.10">
    <property type="entry name" value="DsrEFH-like"/>
    <property type="match status" value="1"/>
</dbReference>
<dbReference type="SUPFAM" id="SSF75169">
    <property type="entry name" value="DsrEFH-like"/>
    <property type="match status" value="1"/>
</dbReference>
<dbReference type="Proteomes" id="UP000182983">
    <property type="component" value="Unassembled WGS sequence"/>
</dbReference>